<name>A0A4Q9N5X4_9APHY</name>
<dbReference type="EMBL" id="ML143389">
    <property type="protein sequence ID" value="TBU34266.1"/>
    <property type="molecule type" value="Genomic_DNA"/>
</dbReference>
<sequence length="249" mass="28307">MTDGPKEPDAEELQYWLELVVDDLLVLFHLGVFAPTESRKEGRRMRVALVCTCADHPAMCKAGGFADKSHTKVPCTQGLVDADNMFSDECLQGRCPPRSAEVHVAHARAWKSLEETKEREEYFKLHGSRWSELMRLPYYDCVAMTVIDPMHNLLLGVVKYQWYSRWIKGGTLRADTKAGTKRELSILHRFLDTFEAPEWLGRLPLRVGEPAGGSLTADEYKLVIICPGMMILPLIWHQCLPEAVKDYQS</sequence>
<dbReference type="OrthoDB" id="3239894at2759"/>
<accession>A0A4Q9N5X4</accession>
<dbReference type="Pfam" id="PF02992">
    <property type="entry name" value="Transposase_21"/>
    <property type="match status" value="1"/>
</dbReference>
<protein>
    <submittedName>
        <fullName evidence="1">Uncharacterized protein</fullName>
    </submittedName>
</protein>
<feature type="non-terminal residue" evidence="1">
    <location>
        <position position="249"/>
    </location>
</feature>
<dbReference type="InterPro" id="IPR004242">
    <property type="entry name" value="Transposase_21"/>
</dbReference>
<dbReference type="Proteomes" id="UP000292957">
    <property type="component" value="Unassembled WGS sequence"/>
</dbReference>
<evidence type="ECO:0000313" key="1">
    <source>
        <dbReference type="EMBL" id="TBU34266.1"/>
    </source>
</evidence>
<dbReference type="PANTHER" id="PTHR46579">
    <property type="entry name" value="F5/8 TYPE C DOMAIN-CONTAINING PROTEIN-RELATED"/>
    <property type="match status" value="1"/>
</dbReference>
<dbReference type="AlphaFoldDB" id="A0A4Q9N5X4"/>
<dbReference type="PANTHER" id="PTHR46579:SF2">
    <property type="entry name" value="C2H2-TYPE DOMAIN-CONTAINING PROTEIN"/>
    <property type="match status" value="1"/>
</dbReference>
<proteinExistence type="predicted"/>
<gene>
    <name evidence="1" type="ORF">BD311DRAFT_683614</name>
</gene>
<reference evidence="1" key="1">
    <citation type="submission" date="2019-01" db="EMBL/GenBank/DDBJ databases">
        <title>Draft genome sequences of three monokaryotic isolates of the white-rot basidiomycete fungus Dichomitus squalens.</title>
        <authorList>
            <consortium name="DOE Joint Genome Institute"/>
            <person name="Lopez S.C."/>
            <person name="Andreopoulos B."/>
            <person name="Pangilinan J."/>
            <person name="Lipzen A."/>
            <person name="Riley R."/>
            <person name="Ahrendt S."/>
            <person name="Ng V."/>
            <person name="Barry K."/>
            <person name="Daum C."/>
            <person name="Grigoriev I.V."/>
            <person name="Hilden K.S."/>
            <person name="Makela M.R."/>
            <person name="de Vries R.P."/>
        </authorList>
    </citation>
    <scope>NUCLEOTIDE SEQUENCE [LARGE SCALE GENOMIC DNA]</scope>
    <source>
        <strain evidence="1">OM18370.1</strain>
    </source>
</reference>
<organism evidence="1">
    <name type="scientific">Dichomitus squalens</name>
    <dbReference type="NCBI Taxonomy" id="114155"/>
    <lineage>
        <taxon>Eukaryota</taxon>
        <taxon>Fungi</taxon>
        <taxon>Dikarya</taxon>
        <taxon>Basidiomycota</taxon>
        <taxon>Agaricomycotina</taxon>
        <taxon>Agaricomycetes</taxon>
        <taxon>Polyporales</taxon>
        <taxon>Polyporaceae</taxon>
        <taxon>Dichomitus</taxon>
    </lineage>
</organism>